<sequence length="460" mass="50120">MGIRASSGALFALVAAVALASPAVVLADDLREALVQTYLTNPRLEGGRARLNATDELVPQALSGWRPRVFIDAGAEAVRGQGRLLDAPDTIDSDRDTSRIGLNARQNLYQGGGTVAATNRAENLVRAERANLLALEQSVLLEAIDAYTAAWRDRAVLELALNNETRLKRQLQATRDRFQVGDLARTDVAQAEARLSRARADVEAAKANLASSYAFYERVIGKKPGELEQPKDLPPLPSSLAEAQALAETNPEVIQATFALSAARDDVDVARADLLPSVDLSADLAYVDEPTTSLEWQRQGSVGINVTIPLYQGGGEYARVRQNRQIVRQRRNDLELAHRTVQERAASAYDQLLAATAAIDAFRSEVRANDIALKGVEEENLVGVRTVLDVLDAEQELFESQVNLVRAQRTEITAAYQLKAATGELTVVDLELPVEPYDAQAYYQRTRNRLFGLDDLAGAP</sequence>
<evidence type="ECO:0000313" key="11">
    <source>
        <dbReference type="Proteomes" id="UP001301140"/>
    </source>
</evidence>
<dbReference type="SUPFAM" id="SSF56954">
    <property type="entry name" value="Outer membrane efflux proteins (OEP)"/>
    <property type="match status" value="1"/>
</dbReference>
<dbReference type="PANTHER" id="PTHR30026:SF22">
    <property type="entry name" value="OUTER MEMBRANE EFFLUX PROTEIN"/>
    <property type="match status" value="1"/>
</dbReference>
<keyword evidence="8" id="KW-0175">Coiled coil</keyword>
<evidence type="ECO:0000256" key="8">
    <source>
        <dbReference type="SAM" id="Coils"/>
    </source>
</evidence>
<evidence type="ECO:0000256" key="1">
    <source>
        <dbReference type="ARBA" id="ARBA00004442"/>
    </source>
</evidence>
<proteinExistence type="inferred from homology"/>
<evidence type="ECO:0000256" key="2">
    <source>
        <dbReference type="ARBA" id="ARBA00007613"/>
    </source>
</evidence>
<name>A0AAP3XPH9_9PROT</name>
<dbReference type="Proteomes" id="UP001301140">
    <property type="component" value="Unassembled WGS sequence"/>
</dbReference>
<feature type="coiled-coil region" evidence="8">
    <location>
        <begin position="157"/>
        <end position="208"/>
    </location>
</feature>
<evidence type="ECO:0000256" key="5">
    <source>
        <dbReference type="ARBA" id="ARBA00022692"/>
    </source>
</evidence>
<dbReference type="InterPro" id="IPR003423">
    <property type="entry name" value="OMP_efflux"/>
</dbReference>
<dbReference type="GO" id="GO:0015562">
    <property type="term" value="F:efflux transmembrane transporter activity"/>
    <property type="evidence" value="ECO:0007669"/>
    <property type="project" value="InterPro"/>
</dbReference>
<comment type="caution">
    <text evidence="10">The sequence shown here is derived from an EMBL/GenBank/DDBJ whole genome shotgun (WGS) entry which is preliminary data.</text>
</comment>
<dbReference type="RefSeq" id="WP_327787605.1">
    <property type="nucleotide sequence ID" value="NZ_JARGEQ010000013.1"/>
</dbReference>
<dbReference type="NCBIfam" id="TIGR01844">
    <property type="entry name" value="type_I_sec_TolC"/>
    <property type="match status" value="1"/>
</dbReference>
<comment type="subcellular location">
    <subcellularLocation>
        <location evidence="1">Cell outer membrane</location>
    </subcellularLocation>
</comment>
<dbReference type="GO" id="GO:1990281">
    <property type="term" value="C:efflux pump complex"/>
    <property type="evidence" value="ECO:0007669"/>
    <property type="project" value="TreeGrafter"/>
</dbReference>
<accession>A0AAP3XPH9</accession>
<dbReference type="PANTHER" id="PTHR30026">
    <property type="entry name" value="OUTER MEMBRANE PROTEIN TOLC"/>
    <property type="match status" value="1"/>
</dbReference>
<keyword evidence="5" id="KW-0812">Transmembrane</keyword>
<evidence type="ECO:0000256" key="4">
    <source>
        <dbReference type="ARBA" id="ARBA00022452"/>
    </source>
</evidence>
<dbReference type="EMBL" id="JARGEQ010000013">
    <property type="protein sequence ID" value="MDF1585193.1"/>
    <property type="molecule type" value="Genomic_DNA"/>
</dbReference>
<dbReference type="GO" id="GO:0015288">
    <property type="term" value="F:porin activity"/>
    <property type="evidence" value="ECO:0007669"/>
    <property type="project" value="TreeGrafter"/>
</dbReference>
<keyword evidence="3" id="KW-0813">Transport</keyword>
<keyword evidence="7" id="KW-0998">Cell outer membrane</keyword>
<dbReference type="InterPro" id="IPR010130">
    <property type="entry name" value="T1SS_OMP_TolC"/>
</dbReference>
<dbReference type="Pfam" id="PF02321">
    <property type="entry name" value="OEP"/>
    <property type="match status" value="2"/>
</dbReference>
<protein>
    <submittedName>
        <fullName evidence="10">TolC family outer membrane protein</fullName>
    </submittedName>
</protein>
<comment type="similarity">
    <text evidence="2">Belongs to the outer membrane factor (OMF) (TC 1.B.17) family.</text>
</comment>
<evidence type="ECO:0000313" key="10">
    <source>
        <dbReference type="EMBL" id="MDF1585193.1"/>
    </source>
</evidence>
<keyword evidence="4" id="KW-1134">Transmembrane beta strand</keyword>
<gene>
    <name evidence="10" type="ORF">PZ740_02200</name>
</gene>
<evidence type="ECO:0000256" key="9">
    <source>
        <dbReference type="SAM" id="SignalP"/>
    </source>
</evidence>
<dbReference type="AlphaFoldDB" id="A0AAP3XPH9"/>
<feature type="chain" id="PRO_5043050848" evidence="9">
    <location>
        <begin position="21"/>
        <end position="460"/>
    </location>
</feature>
<evidence type="ECO:0000256" key="7">
    <source>
        <dbReference type="ARBA" id="ARBA00023237"/>
    </source>
</evidence>
<keyword evidence="11" id="KW-1185">Reference proteome</keyword>
<evidence type="ECO:0000256" key="3">
    <source>
        <dbReference type="ARBA" id="ARBA00022448"/>
    </source>
</evidence>
<evidence type="ECO:0000256" key="6">
    <source>
        <dbReference type="ARBA" id="ARBA00023136"/>
    </source>
</evidence>
<keyword evidence="6" id="KW-0472">Membrane</keyword>
<feature type="signal peptide" evidence="9">
    <location>
        <begin position="1"/>
        <end position="20"/>
    </location>
</feature>
<dbReference type="InterPro" id="IPR051906">
    <property type="entry name" value="TolC-like"/>
</dbReference>
<dbReference type="Gene3D" id="1.20.1600.10">
    <property type="entry name" value="Outer membrane efflux proteins (OEP)"/>
    <property type="match status" value="1"/>
</dbReference>
<keyword evidence="9" id="KW-0732">Signal</keyword>
<dbReference type="GO" id="GO:0009279">
    <property type="term" value="C:cell outer membrane"/>
    <property type="evidence" value="ECO:0007669"/>
    <property type="project" value="UniProtKB-SubCell"/>
</dbReference>
<organism evidence="10 11">
    <name type="scientific">Marinimicrococcus flavescens</name>
    <dbReference type="NCBI Taxonomy" id="3031815"/>
    <lineage>
        <taxon>Bacteria</taxon>
        <taxon>Pseudomonadati</taxon>
        <taxon>Pseudomonadota</taxon>
        <taxon>Alphaproteobacteria</taxon>
        <taxon>Geminicoccales</taxon>
        <taxon>Geminicoccaceae</taxon>
        <taxon>Marinimicrococcus</taxon>
    </lineage>
</organism>
<reference evidence="10 11" key="1">
    <citation type="submission" date="2023-03" db="EMBL/GenBank/DDBJ databases">
        <title>YIM 152171 draft genome.</title>
        <authorList>
            <person name="Yang Z."/>
        </authorList>
    </citation>
    <scope>NUCLEOTIDE SEQUENCE [LARGE SCALE GENOMIC DNA]</scope>
    <source>
        <strain evidence="10 11">YIM 152171</strain>
    </source>
</reference>